<protein>
    <submittedName>
        <fullName evidence="1">Uncharacterized protein</fullName>
    </submittedName>
</protein>
<name>A0ABW2W2W4_9ACTN</name>
<comment type="caution">
    <text evidence="1">The sequence shown here is derived from an EMBL/GenBank/DDBJ whole genome shotgun (WGS) entry which is preliminary data.</text>
</comment>
<evidence type="ECO:0000313" key="2">
    <source>
        <dbReference type="Proteomes" id="UP001596957"/>
    </source>
</evidence>
<dbReference type="Proteomes" id="UP001596957">
    <property type="component" value="Unassembled WGS sequence"/>
</dbReference>
<dbReference type="EMBL" id="JBHTEC010000011">
    <property type="protein sequence ID" value="MFD0289721.1"/>
    <property type="molecule type" value="Genomic_DNA"/>
</dbReference>
<gene>
    <name evidence="1" type="ORF">ACFQZP_50730</name>
</gene>
<proteinExistence type="predicted"/>
<dbReference type="RefSeq" id="WP_381263579.1">
    <property type="nucleotide sequence ID" value="NZ_JBHTBI010000080.1"/>
</dbReference>
<dbReference type="InterPro" id="IPR016039">
    <property type="entry name" value="Thiolase-like"/>
</dbReference>
<accession>A0ABW2W2W4</accession>
<keyword evidence="2" id="KW-1185">Reference proteome</keyword>
<evidence type="ECO:0000313" key="1">
    <source>
        <dbReference type="EMBL" id="MFD0289721.1"/>
    </source>
</evidence>
<dbReference type="SUPFAM" id="SSF53901">
    <property type="entry name" value="Thiolase-like"/>
    <property type="match status" value="1"/>
</dbReference>
<organism evidence="1 2">
    <name type="scientific">Streptomyces lutosisoli</name>
    <dbReference type="NCBI Taxonomy" id="2665721"/>
    <lineage>
        <taxon>Bacteria</taxon>
        <taxon>Bacillati</taxon>
        <taxon>Actinomycetota</taxon>
        <taxon>Actinomycetes</taxon>
        <taxon>Kitasatosporales</taxon>
        <taxon>Streptomycetaceae</taxon>
        <taxon>Streptomyces</taxon>
    </lineage>
</organism>
<reference evidence="2" key="1">
    <citation type="journal article" date="2019" name="Int. J. Syst. Evol. Microbiol.">
        <title>The Global Catalogue of Microorganisms (GCM) 10K type strain sequencing project: providing services to taxonomists for standard genome sequencing and annotation.</title>
        <authorList>
            <consortium name="The Broad Institute Genomics Platform"/>
            <consortium name="The Broad Institute Genome Sequencing Center for Infectious Disease"/>
            <person name="Wu L."/>
            <person name="Ma J."/>
        </authorList>
    </citation>
    <scope>NUCLEOTIDE SEQUENCE [LARGE SCALE GENOMIC DNA]</scope>
    <source>
        <strain evidence="2">CGMCC 4.7198</strain>
    </source>
</reference>
<sequence length="413" mass="42082">MHVTRAARRAVAQLRAGAPELAEGGHLGLILASERGDQHVLARHTADVAQRMSLGERAPTDLFRAIAYFPVGRVAKSVAEKLQAWGPVASVPADLERARTLAEVWLTAGRAEQVVLVAADATADGAAARATAELWLGDRQADAAPALAMTAHVERAHQSEGLSCAELASQVIETLAPVGGRRTALIVGSMVADAGESLFAEVSSRDPDPPLEGAIRSLADRLGFSELFVLIGSSGASMTALGLAQDLIALDRADSVVVCGVDLVHGVLAQALGLLHCDDLPHMRGGASALLLQPGPTDGGHPILQACSLVSPAVPSQPTVAMDLAGVPASLANGGRPSHVVLSGLASLDLQCAEQLAGHVWPGVPISSRGDVRGVGDDVLRLAGTASGLDLPLGIVGVHSLGGTGCCILTSAL</sequence>